<evidence type="ECO:0000256" key="1">
    <source>
        <dbReference type="SAM" id="MobiDB-lite"/>
    </source>
</evidence>
<keyword evidence="2" id="KW-0732">Signal</keyword>
<dbReference type="Proteomes" id="UP000054047">
    <property type="component" value="Unassembled WGS sequence"/>
</dbReference>
<protein>
    <submittedName>
        <fullName evidence="3">Uncharacterized protein</fullName>
    </submittedName>
</protein>
<keyword evidence="4" id="KW-1185">Reference proteome</keyword>
<evidence type="ECO:0000313" key="4">
    <source>
        <dbReference type="Proteomes" id="UP000054047"/>
    </source>
</evidence>
<feature type="chain" id="PRO_5002147601" evidence="2">
    <location>
        <begin position="34"/>
        <end position="123"/>
    </location>
</feature>
<organism evidence="3 4">
    <name type="scientific">Ancylostoma duodenale</name>
    <dbReference type="NCBI Taxonomy" id="51022"/>
    <lineage>
        <taxon>Eukaryota</taxon>
        <taxon>Metazoa</taxon>
        <taxon>Ecdysozoa</taxon>
        <taxon>Nematoda</taxon>
        <taxon>Chromadorea</taxon>
        <taxon>Rhabditida</taxon>
        <taxon>Rhabditina</taxon>
        <taxon>Rhabditomorpha</taxon>
        <taxon>Strongyloidea</taxon>
        <taxon>Ancylostomatidae</taxon>
        <taxon>Ancylostomatinae</taxon>
        <taxon>Ancylostoma</taxon>
    </lineage>
</organism>
<feature type="region of interest" description="Disordered" evidence="1">
    <location>
        <begin position="63"/>
        <end position="123"/>
    </location>
</feature>
<evidence type="ECO:0000256" key="2">
    <source>
        <dbReference type="SAM" id="SignalP"/>
    </source>
</evidence>
<dbReference type="AlphaFoldDB" id="A0A0C2DTH6"/>
<accession>A0A0C2DTH6</accession>
<proteinExistence type="predicted"/>
<name>A0A0C2DTH6_9BILA</name>
<dbReference type="EMBL" id="KN727251">
    <property type="protein sequence ID" value="KIH66117.1"/>
    <property type="molecule type" value="Genomic_DNA"/>
</dbReference>
<feature type="compositionally biased region" description="Polar residues" evidence="1">
    <location>
        <begin position="114"/>
        <end position="123"/>
    </location>
</feature>
<sequence length="123" mass="12868">MKCISLTNPVETCHSYQRAIILILACALKLCSSAVSSVSQVDRGFLQLANAGVMSGVGLVVRSERTRSRPERRKRAAPAASCASSVATRPAEDTMAPCPARAARASSSDPLGNRSVTASFPCS</sequence>
<reference evidence="3 4" key="1">
    <citation type="submission" date="2013-12" db="EMBL/GenBank/DDBJ databases">
        <title>Draft genome of the parsitic nematode Ancylostoma duodenale.</title>
        <authorList>
            <person name="Mitreva M."/>
        </authorList>
    </citation>
    <scope>NUCLEOTIDE SEQUENCE [LARGE SCALE GENOMIC DNA]</scope>
    <source>
        <strain evidence="3 4">Zhejiang</strain>
    </source>
</reference>
<evidence type="ECO:0000313" key="3">
    <source>
        <dbReference type="EMBL" id="KIH66117.1"/>
    </source>
</evidence>
<feature type="compositionally biased region" description="Low complexity" evidence="1">
    <location>
        <begin position="77"/>
        <end position="87"/>
    </location>
</feature>
<feature type="signal peptide" evidence="2">
    <location>
        <begin position="1"/>
        <end position="33"/>
    </location>
</feature>
<gene>
    <name evidence="3" type="ORF">ANCDUO_03553</name>
</gene>